<dbReference type="Gene3D" id="3.30.200.20">
    <property type="entry name" value="Phosphorylase Kinase, domain 1"/>
    <property type="match status" value="2"/>
</dbReference>
<feature type="binding site" evidence="3">
    <location>
        <position position="65"/>
    </location>
    <ligand>
        <name>ATP</name>
        <dbReference type="ChEBI" id="CHEBI:30616"/>
    </ligand>
</feature>
<dbReference type="InterPro" id="IPR045274">
    <property type="entry name" value="WAK-like"/>
</dbReference>
<keyword evidence="2 3" id="KW-0067">ATP-binding</keyword>
<accession>A0A0D9WZ09</accession>
<keyword evidence="1 3" id="KW-0547">Nucleotide-binding</keyword>
<dbReference type="InterPro" id="IPR008266">
    <property type="entry name" value="Tyr_kinase_AS"/>
</dbReference>
<dbReference type="AlphaFoldDB" id="A0A0D9WZ09"/>
<dbReference type="PROSITE" id="PS00109">
    <property type="entry name" value="PROTEIN_KINASE_TYR"/>
    <property type="match status" value="1"/>
</dbReference>
<organism evidence="5 6">
    <name type="scientific">Leersia perrieri</name>
    <dbReference type="NCBI Taxonomy" id="77586"/>
    <lineage>
        <taxon>Eukaryota</taxon>
        <taxon>Viridiplantae</taxon>
        <taxon>Streptophyta</taxon>
        <taxon>Embryophyta</taxon>
        <taxon>Tracheophyta</taxon>
        <taxon>Spermatophyta</taxon>
        <taxon>Magnoliopsida</taxon>
        <taxon>Liliopsida</taxon>
        <taxon>Poales</taxon>
        <taxon>Poaceae</taxon>
        <taxon>BOP clade</taxon>
        <taxon>Oryzoideae</taxon>
        <taxon>Oryzeae</taxon>
        <taxon>Oryzinae</taxon>
        <taxon>Leersia</taxon>
    </lineage>
</organism>
<proteinExistence type="predicted"/>
<evidence type="ECO:0000256" key="2">
    <source>
        <dbReference type="ARBA" id="ARBA00022840"/>
    </source>
</evidence>
<dbReference type="PANTHER" id="PTHR27005:SF363">
    <property type="entry name" value="OS07G0494300 PROTEIN"/>
    <property type="match status" value="1"/>
</dbReference>
<evidence type="ECO:0000259" key="4">
    <source>
        <dbReference type="PROSITE" id="PS50011"/>
    </source>
</evidence>
<dbReference type="InterPro" id="IPR000719">
    <property type="entry name" value="Prot_kinase_dom"/>
</dbReference>
<keyword evidence="6" id="KW-1185">Reference proteome</keyword>
<dbReference type="Proteomes" id="UP000032180">
    <property type="component" value="Chromosome 7"/>
</dbReference>
<evidence type="ECO:0000313" key="6">
    <source>
        <dbReference type="Proteomes" id="UP000032180"/>
    </source>
</evidence>
<dbReference type="PROSITE" id="PS50011">
    <property type="entry name" value="PROTEIN_KINASE_DOM"/>
    <property type="match status" value="2"/>
</dbReference>
<dbReference type="PROSITE" id="PS00107">
    <property type="entry name" value="PROTEIN_KINASE_ATP"/>
    <property type="match status" value="1"/>
</dbReference>
<feature type="domain" description="Protein kinase" evidence="4">
    <location>
        <begin position="375"/>
        <end position="632"/>
    </location>
</feature>
<protein>
    <recommendedName>
        <fullName evidence="4">Protein kinase domain-containing protein</fullName>
    </recommendedName>
</protein>
<dbReference type="GO" id="GO:0005524">
    <property type="term" value="F:ATP binding"/>
    <property type="evidence" value="ECO:0007669"/>
    <property type="project" value="UniProtKB-UniRule"/>
</dbReference>
<reference evidence="6" key="2">
    <citation type="submission" date="2013-12" db="EMBL/GenBank/DDBJ databases">
        <authorList>
            <person name="Yu Y."/>
            <person name="Lee S."/>
            <person name="de Baynast K."/>
            <person name="Wissotski M."/>
            <person name="Liu L."/>
            <person name="Talag J."/>
            <person name="Goicoechea J."/>
            <person name="Angelova A."/>
            <person name="Jetty R."/>
            <person name="Kudrna D."/>
            <person name="Golser W."/>
            <person name="Rivera L."/>
            <person name="Zhang J."/>
            <person name="Wing R."/>
        </authorList>
    </citation>
    <scope>NUCLEOTIDE SEQUENCE</scope>
</reference>
<dbReference type="PANTHER" id="PTHR27005">
    <property type="entry name" value="WALL-ASSOCIATED RECEPTOR KINASE-LIKE 21"/>
    <property type="match status" value="1"/>
</dbReference>
<dbReference type="GO" id="GO:0004674">
    <property type="term" value="F:protein serine/threonine kinase activity"/>
    <property type="evidence" value="ECO:0007669"/>
    <property type="project" value="TreeGrafter"/>
</dbReference>
<dbReference type="HOGENOM" id="CLU_016409_0_0_1"/>
<sequence length="650" mass="73598">MINFQSFRDTAKEVLAKADIDPNVKCFTRRQMTRITNNYSTVLGNGGFSVVYKGRLNDGRSVAAKQYNWRTQKKEFMKEVIIQSQFSDKNIVRASLIGNAKRVIYCPQADAPILVTEFVHNGNLSDLLHGNSDPLPVSLETHLRIATDVAEALNIPSSWANNGLSGYPVPIFSTLLGDKHLAKLCDFGISRLLCMDSDEYTGFVIGSRGYMDPVYRETGRLSPKLIFGVVLLELITRKKGLDDMKVCLAETFTRASRNNRHELFDNEIATNENIEFIQGVADLALDCLKSELEDRPQMKEVLEQLWGLKRKMLEQQTKIAELERASAVLTEPRVVALREIKAMLQEAGFKNFITKNKIDAIIGDSEQVSTSETFSGKRIVLTECAMGKVYLGHLKNISVVVIKMSAEVDEDWKQKFFKEMIRQFVPWDTNVARFFGCCLDHVDAPVLVYEYGVMNLHDSLFGNGWQHVRRFNCKARLEIAVGAAQGLVHLHSHNMVHGDVRTANVLFDKAPYDFYPFRVITRISGFGMAKLLDKARYARFLTENVCYKDPEFLKTGVMAKENNVYGFGIVLLELFTQKKIEMHDVNTLLEKEYGYDASYHVEEIKELASKCLAPKVTERPSMDEVAICLRVLSQDLPGDRNSPCPCMLRC</sequence>
<evidence type="ECO:0000256" key="1">
    <source>
        <dbReference type="ARBA" id="ARBA00022741"/>
    </source>
</evidence>
<dbReference type="Gene3D" id="1.10.510.10">
    <property type="entry name" value="Transferase(Phosphotransferase) domain 1"/>
    <property type="match status" value="2"/>
</dbReference>
<dbReference type="EnsemblPlants" id="LPERR07G12540.1">
    <property type="protein sequence ID" value="LPERR07G12540.1"/>
    <property type="gene ID" value="LPERR07G12540"/>
</dbReference>
<dbReference type="GO" id="GO:0005886">
    <property type="term" value="C:plasma membrane"/>
    <property type="evidence" value="ECO:0007669"/>
    <property type="project" value="TreeGrafter"/>
</dbReference>
<dbReference type="Gramene" id="LPERR07G12540.1">
    <property type="protein sequence ID" value="LPERR07G12540.1"/>
    <property type="gene ID" value="LPERR07G12540"/>
</dbReference>
<dbReference type="InterPro" id="IPR017441">
    <property type="entry name" value="Protein_kinase_ATP_BS"/>
</dbReference>
<reference evidence="5" key="3">
    <citation type="submission" date="2015-04" db="UniProtKB">
        <authorList>
            <consortium name="EnsemblPlants"/>
        </authorList>
    </citation>
    <scope>IDENTIFICATION</scope>
</reference>
<dbReference type="SUPFAM" id="SSF56112">
    <property type="entry name" value="Protein kinase-like (PK-like)"/>
    <property type="match status" value="2"/>
</dbReference>
<dbReference type="InterPro" id="IPR011009">
    <property type="entry name" value="Kinase-like_dom_sf"/>
</dbReference>
<dbReference type="InterPro" id="IPR001245">
    <property type="entry name" value="Ser-Thr/Tyr_kinase_cat_dom"/>
</dbReference>
<dbReference type="Pfam" id="PF07714">
    <property type="entry name" value="PK_Tyr_Ser-Thr"/>
    <property type="match status" value="2"/>
</dbReference>
<name>A0A0D9WZ09_9ORYZ</name>
<feature type="domain" description="Protein kinase" evidence="4">
    <location>
        <begin position="37"/>
        <end position="307"/>
    </location>
</feature>
<evidence type="ECO:0000256" key="3">
    <source>
        <dbReference type="PROSITE-ProRule" id="PRU10141"/>
    </source>
</evidence>
<dbReference type="GO" id="GO:0007166">
    <property type="term" value="P:cell surface receptor signaling pathway"/>
    <property type="evidence" value="ECO:0007669"/>
    <property type="project" value="InterPro"/>
</dbReference>
<evidence type="ECO:0000313" key="5">
    <source>
        <dbReference type="EnsemblPlants" id="LPERR07G12540.1"/>
    </source>
</evidence>
<dbReference type="STRING" id="77586.A0A0D9WZ09"/>
<reference evidence="5 6" key="1">
    <citation type="submission" date="2012-08" db="EMBL/GenBank/DDBJ databases">
        <title>Oryza genome evolution.</title>
        <authorList>
            <person name="Wing R.A."/>
        </authorList>
    </citation>
    <scope>NUCLEOTIDE SEQUENCE</scope>
</reference>